<feature type="transmembrane region" description="Helical" evidence="1">
    <location>
        <begin position="32"/>
        <end position="57"/>
    </location>
</feature>
<reference evidence="2 3" key="1">
    <citation type="journal article" date="2009" name="Curr. Microbiol.">
        <title>Molecular cloning and expression of a novel cholinephosphotransferase involved in glycoglycerophospholipid biosynthesis of Mycoplasma fermentans.</title>
        <authorList>
            <person name="Ishida N."/>
            <person name="Irikura D."/>
            <person name="Matsuda K."/>
            <person name="Sato S."/>
            <person name="Asano K."/>
        </authorList>
    </citation>
    <scope>NUCLEOTIDE SEQUENCE [LARGE SCALE GENOMIC DNA]</scope>
    <source>
        <strain evidence="3">ATCC 19989 / NBRC 14854 / NCTC 10117 / PG18</strain>
    </source>
</reference>
<evidence type="ECO:0000313" key="2">
    <source>
        <dbReference type="EMBL" id="BAH69721.1"/>
    </source>
</evidence>
<keyword evidence="1" id="KW-1133">Transmembrane helix</keyword>
<dbReference type="KEGG" id="mfp:MBIO_0456"/>
<name>C4XEZ9_MYCFP</name>
<evidence type="ECO:0000313" key="3">
    <source>
        <dbReference type="Proteomes" id="UP000006810"/>
    </source>
</evidence>
<dbReference type="NCBIfam" id="NF045993">
    <property type="entry name" value="MAG0130_MAG3770"/>
    <property type="match status" value="1"/>
</dbReference>
<dbReference type="eggNOG" id="ENOG5030W5E">
    <property type="taxonomic scope" value="Bacteria"/>
</dbReference>
<accession>C4XEZ9</accession>
<dbReference type="AlphaFoldDB" id="C4XEZ9"/>
<keyword evidence="1" id="KW-0812">Transmembrane</keyword>
<protein>
    <submittedName>
        <fullName evidence="2">Uncharacterized protein</fullName>
    </submittedName>
</protein>
<gene>
    <name evidence="2" type="ordered locus">MBIO_0456</name>
</gene>
<dbReference type="EMBL" id="AP009608">
    <property type="protein sequence ID" value="BAH69721.1"/>
    <property type="molecule type" value="Genomic_DNA"/>
</dbReference>
<proteinExistence type="predicted"/>
<sequence length="154" mass="18518">MDKIMQNNNLLDLGIKTEKLERWASYSTNKKYRILVSVFSTFLLLTIVLCLIFIFIFKHETKVLISLSIVASIALIIWFLFLAPFTYLMITSFWTYRAIKQPDKPIYRNYKEANWWIKIQLNYANFGFKIFNKKALHLTKEEYKLFVNFYMNVK</sequence>
<organism evidence="2 3">
    <name type="scientific">Mycoplasmopsis fermentans (strain ATCC 19989 / NBRC 14854 / NCTC 10117 / PG18)</name>
    <name type="common">Mycoplasma fermentans</name>
    <dbReference type="NCBI Taxonomy" id="496833"/>
    <lineage>
        <taxon>Bacteria</taxon>
        <taxon>Bacillati</taxon>
        <taxon>Mycoplasmatota</taxon>
        <taxon>Mycoplasmoidales</taxon>
        <taxon>Metamycoplasmataceae</taxon>
        <taxon>Mycoplasmopsis</taxon>
    </lineage>
</organism>
<feature type="transmembrane region" description="Helical" evidence="1">
    <location>
        <begin position="63"/>
        <end position="90"/>
    </location>
</feature>
<keyword evidence="3" id="KW-1185">Reference proteome</keyword>
<dbReference type="HOGENOM" id="CLU_1738477_0_0_14"/>
<dbReference type="Proteomes" id="UP000006810">
    <property type="component" value="Chromosome"/>
</dbReference>
<dbReference type="PATRIC" id="fig|496833.3.peg.883"/>
<evidence type="ECO:0000256" key="1">
    <source>
        <dbReference type="SAM" id="Phobius"/>
    </source>
</evidence>
<keyword evidence="1" id="KW-0472">Membrane</keyword>